<feature type="non-terminal residue" evidence="1">
    <location>
        <position position="1900"/>
    </location>
</feature>
<evidence type="ECO:0000313" key="1">
    <source>
        <dbReference type="EMBL" id="KAI3357784.1"/>
    </source>
</evidence>
<organism evidence="1 2">
    <name type="scientific">Scortum barcoo</name>
    <name type="common">barcoo grunter</name>
    <dbReference type="NCBI Taxonomy" id="214431"/>
    <lineage>
        <taxon>Eukaryota</taxon>
        <taxon>Metazoa</taxon>
        <taxon>Chordata</taxon>
        <taxon>Craniata</taxon>
        <taxon>Vertebrata</taxon>
        <taxon>Euteleostomi</taxon>
        <taxon>Actinopterygii</taxon>
        <taxon>Neopterygii</taxon>
        <taxon>Teleostei</taxon>
        <taxon>Neoteleostei</taxon>
        <taxon>Acanthomorphata</taxon>
        <taxon>Eupercaria</taxon>
        <taxon>Centrarchiformes</taxon>
        <taxon>Terapontoidei</taxon>
        <taxon>Terapontidae</taxon>
        <taxon>Scortum</taxon>
    </lineage>
</organism>
<dbReference type="EMBL" id="CM041549">
    <property type="protein sequence ID" value="KAI3357784.1"/>
    <property type="molecule type" value="Genomic_DNA"/>
</dbReference>
<name>A0ACB8VQH0_9TELE</name>
<evidence type="ECO:0000313" key="2">
    <source>
        <dbReference type="Proteomes" id="UP000831701"/>
    </source>
</evidence>
<keyword evidence="2" id="KW-1185">Reference proteome</keyword>
<comment type="caution">
    <text evidence="1">The sequence shown here is derived from an EMBL/GenBank/DDBJ whole genome shotgun (WGS) entry which is preliminary data.</text>
</comment>
<proteinExistence type="predicted"/>
<gene>
    <name evidence="1" type="ORF">L3Q82_016174</name>
</gene>
<sequence>MSCNLWRQHRPIFLYCLLQNGQIPEKHENGSVNGISANITSNGLEINVNGETIVQQNGMPLSLASSMVSTDTDTVIIESNCQHAEAPVVSEIPETAVQKEEVKKTKEEKGNLFGKMFKKKAEPPTDVKSAQEKETSNEDQTDLSLPPPDPQPIKELSPSGDEAVAMIIAEHREDVEHLHQRAEISTQTDKITESDISTQTSEDDDDDATANAKDPVEEVAMIETANTDETEKDQLNESAVVIAEEAVEEMVNEEYQRAGIVFEDVVDVFQNMVFRANWVEVNDIYEINDLNSYDREEENVTACEETKPEIAEEPESNPNDSILEDKIVAEDNHIEETVPLEISSSLPKVVADCVEAVFAAVSESTDFTAVNTSEPSVDSRPEEEFITVDPPSNQLTITDELPEDTSSSRGFTLDDEVKPQSIPEVIITDENTEFSEDFVADVGPETAEEAEPSLDTVKDDAEGILEAAIDALSREYELGAITQEPVVDNCIYLGEELITATTFVPLSLEREASLAIPEEPSETVAKKMNEEALEALLKYTQAITESFEGVTTVQETSAEEEVMEAASFEAPVDENNEVSEVVLAETESSETSKQVLKIAAMHETDPFAFALRRTLEILKLPPQKSPRQLTLNQESESVKEPESVTLDPSPEEEKAPETDNGDSQPAENQEDSNPEQNPVMNFFKTLVTPTKTTKKDTATPGAAKDQVAQVSEPPAAPKGMSIPPPPPPEPPKMEIKAEPAAKPAKPTPKEEPKAAAKEPESSKGKSAKDTLSKFFRPKTIKDTPQPTVEVEVQPVVEVQVNCRCESNVEPHEREEVAQPGVEEQMVDGAPQPAVEAEKADPSKSGTLEAAAKPEPPPPVEEEKKPASKSSFLSLFKPKADPKKAAPAPAAAAEAAQSVKAKEEPKAAAKSSEAAADSKLASVASQAGYDAAEVPKKLEKRNSIHLFFKNLVNVQVEVVFFILGLVTEKFVASKQKHIYDCMHRNAQKRRAGTPRVDAAPHHFLRTGCVLRVEAEFRIPGERPRPKPGGLPAEKEEEVHSCIVCGQVSQDASELETHMRKHKDYFTYCCNVCGRRFRETWFLKNHMKMHVRPGAKSKAQQDLETPVTINGIAQDPPPEPVVTLYKMCMVCGFFFPDHDSLVEHSKVHNREVEPGKDKDREISSDGAADSPAEQETFLHSLRLRPRSAGNGLQQERSSKWIPQLDPFNTYQAWQLATKGKIAVGPNNTKDTGQEASTDNEECGSDKEELNNIWSEGQGDKAAKEVLGREQRTQQQVENPGPRRRSLMQKDKDKERPTTCEDCQRTFRTYHQLVLHSRVHKRERGGEESPSSSVDGKLSRAGSLEHAEDGSEEGLEEAALTENLGAGEDGFDRSKVRSKECSYCGKSFRSSYYLTVHLRTHTGEKPYKCPYCDYAAAQKTSLKYHLDRRHKDKPSMDIPSRPVTSVPSPSDGKHENDEESPAPNRSKLWIPGVKPCTNGTPEDKFDSVDSKLGKPLIQMNAEYEKLIAKSAYSPIDDGVVKCPVPVNLKMEKEEIKDENSEAPLNLSLKVSLSISASAEPRNALIPIACSFCAYKTIKMYPEVLIMHKKLIHKDKSDSTKQIGFGGSGKQKRYTGCPPALDGKDVTPLPMIDRRHPRRTKSPPPQPAKPQEKTPVNPPHAPKRSPVHAPLHDVQESQRQRPNTDTHPSQESPRYTELMRKSNTGSKFVLDRPTLPDRVGIGERSYPVRSGVIWHSEAARLCLSTRFGSLPQMDFGEPSGKRIKYAAPTGREADGGEKPGFRGPEGGGSNRLLISGRSVKPTSQGSGPSSLPETMGPLKTTSAAMGAGLDSEWGMMNLLRSCSPNDLASLYHSTPANPSHGGLGAELCCTNTYPLCPTCRGETPQAFSLTNAMGPLTKVPKVAP</sequence>
<dbReference type="Proteomes" id="UP000831701">
    <property type="component" value="Chromosome 19"/>
</dbReference>
<accession>A0ACB8VQH0</accession>
<protein>
    <submittedName>
        <fullName evidence="1">Uncharacterized protein</fullName>
    </submittedName>
</protein>
<reference evidence="1" key="1">
    <citation type="submission" date="2022-04" db="EMBL/GenBank/DDBJ databases">
        <title>Jade perch genome.</title>
        <authorList>
            <person name="Chao B."/>
        </authorList>
    </citation>
    <scope>NUCLEOTIDE SEQUENCE</scope>
    <source>
        <strain evidence="1">CB-2022</strain>
    </source>
</reference>